<feature type="transmembrane region" description="Helical" evidence="6">
    <location>
        <begin position="248"/>
        <end position="271"/>
    </location>
</feature>
<feature type="region of interest" description="Disordered" evidence="5">
    <location>
        <begin position="625"/>
        <end position="692"/>
    </location>
</feature>
<evidence type="ECO:0000313" key="8">
    <source>
        <dbReference type="Proteomes" id="UP001197328"/>
    </source>
</evidence>
<accession>A0ABQ7RPS1</accession>
<dbReference type="PANTHER" id="PTHR12570">
    <property type="match status" value="1"/>
</dbReference>
<name>A0ABQ7RPS1_PICAN</name>
<dbReference type="EMBL" id="JAHLVD010000022">
    <property type="protein sequence ID" value="KAG7845091.1"/>
    <property type="molecule type" value="Genomic_DNA"/>
</dbReference>
<evidence type="ECO:0000256" key="4">
    <source>
        <dbReference type="ARBA" id="ARBA00023136"/>
    </source>
</evidence>
<keyword evidence="4 6" id="KW-0472">Membrane</keyword>
<evidence type="ECO:0000256" key="3">
    <source>
        <dbReference type="ARBA" id="ARBA00022989"/>
    </source>
</evidence>
<evidence type="ECO:0000256" key="6">
    <source>
        <dbReference type="SAM" id="Phobius"/>
    </source>
</evidence>
<feature type="transmembrane region" description="Helical" evidence="6">
    <location>
        <begin position="347"/>
        <end position="367"/>
    </location>
</feature>
<keyword evidence="3 6" id="KW-1133">Transmembrane helix</keyword>
<keyword evidence="8" id="KW-1185">Reference proteome</keyword>
<dbReference type="Proteomes" id="UP001197328">
    <property type="component" value="Unassembled WGS sequence"/>
</dbReference>
<comment type="caution">
    <text evidence="7">The sequence shown here is derived from an EMBL/GenBank/DDBJ whole genome shotgun (WGS) entry which is preliminary data.</text>
</comment>
<proteinExistence type="predicted"/>
<feature type="transmembrane region" description="Helical" evidence="6">
    <location>
        <begin position="277"/>
        <end position="305"/>
    </location>
</feature>
<dbReference type="PANTHER" id="PTHR12570:SF86">
    <property type="entry name" value="ADR321CP"/>
    <property type="match status" value="1"/>
</dbReference>
<feature type="transmembrane region" description="Helical" evidence="6">
    <location>
        <begin position="99"/>
        <end position="120"/>
    </location>
</feature>
<protein>
    <submittedName>
        <fullName evidence="7">Uncharacterized protein</fullName>
    </submittedName>
</protein>
<organism evidence="7 8">
    <name type="scientific">Pichia angusta</name>
    <name type="common">Yeast</name>
    <name type="synonym">Hansenula polymorpha</name>
    <dbReference type="NCBI Taxonomy" id="870730"/>
    <lineage>
        <taxon>Eukaryota</taxon>
        <taxon>Fungi</taxon>
        <taxon>Dikarya</taxon>
        <taxon>Ascomycota</taxon>
        <taxon>Saccharomycotina</taxon>
        <taxon>Pichiomycetes</taxon>
        <taxon>Pichiales</taxon>
        <taxon>Pichiaceae</taxon>
        <taxon>Ogataea</taxon>
    </lineage>
</organism>
<evidence type="ECO:0000256" key="5">
    <source>
        <dbReference type="SAM" id="MobiDB-lite"/>
    </source>
</evidence>
<sequence length="807" mass="90398">MVETDFNYMLLFLAHDESINTSLMGNRILIGCFVGLLSSACQSVGLILQRKSHLANEFAARSGHQLSPYKRSLWHLGFLLFIISNVFGSTIQLSTLPLIVLSPLQSIGLVFNTVFNTLILHEQFTRKSLYGTMLVGVGAFLIALCGGGIGEPEYDLADFMVLLSQKEFVAWISVEFGVIILILCWIIVSSCETSRESRQGQDSRCIQVFHGFDAKLKELLRSVQENASNTNSFFHFSTIIFKEKMLRLLLWALHCNSAVYNSLFVFPLGTIKSIQGILYGVTSGILSAQSLLLAKSAIEIALLTLTNRNFRQLNSSLVYLLVFVFLVLCLSQLFLLNQGLKLISTSILYPLVFCVYNISSISNGLTFYRQWSQFFGAAGFFIFLGTVLVVCGVFVLSESSKHAETRYYSSSRSKSTISSPLFDPEFQDYQSIAQITPKSKNTRRLSLKERVMSSMFSLTDPSDPESPYYDPLCVGTSPSGASNRSLPADLIKPIIKKTGKNINNASRKVSGFLKRSIESIQTTHASSHHQSHNQDKSAISSNIYGESPQVLDACSKQTEYVSFDSLREFKNRNETRLASISFKDWPKTIPKGNQQLPDFQDSAFKSMSCVPISKNFQLTSSTPIDYHGSSLRSDQSTSPTKQKRRQRYAERWFSGSEGSHKTLPHGDQTEDTFLNEPGSPKRVPSYSLNSDDDYNPHNAFNFSLNNTIDEIHNQLKGDQEEGATYRSPNSTKSLLDSIDHDDNNLISDLNQANPTSTSVTNFSTYLSAHNAHDKFLSTDNKLHSSVKNWKRVYSYEQKRVQEELTQP</sequence>
<dbReference type="SUPFAM" id="SSF103481">
    <property type="entry name" value="Multidrug resistance efflux transporter EmrE"/>
    <property type="match status" value="1"/>
</dbReference>
<feature type="transmembrane region" description="Helical" evidence="6">
    <location>
        <begin position="317"/>
        <end position="335"/>
    </location>
</feature>
<evidence type="ECO:0000256" key="2">
    <source>
        <dbReference type="ARBA" id="ARBA00022692"/>
    </source>
</evidence>
<feature type="transmembrane region" description="Helical" evidence="6">
    <location>
        <begin position="28"/>
        <end position="48"/>
    </location>
</feature>
<evidence type="ECO:0000313" key="7">
    <source>
        <dbReference type="EMBL" id="KAG7845091.1"/>
    </source>
</evidence>
<dbReference type="InterPro" id="IPR008521">
    <property type="entry name" value="Mg_trans_NIPA"/>
</dbReference>
<feature type="transmembrane region" description="Helical" evidence="6">
    <location>
        <begin position="169"/>
        <end position="188"/>
    </location>
</feature>
<dbReference type="Pfam" id="PF05653">
    <property type="entry name" value="Mg_trans_NIPA"/>
    <property type="match status" value="2"/>
</dbReference>
<gene>
    <name evidence="7" type="ORF">KL940_005325</name>
</gene>
<dbReference type="Gene3D" id="1.10.3730.20">
    <property type="match status" value="1"/>
</dbReference>
<feature type="compositionally biased region" description="Polar residues" evidence="5">
    <location>
        <begin position="630"/>
        <end position="640"/>
    </location>
</feature>
<keyword evidence="2 6" id="KW-0812">Transmembrane</keyword>
<reference evidence="7 8" key="1">
    <citation type="journal article" date="2021" name="G3 (Bethesda)">
        <title>Genomic diversity, chromosomal rearrangements, and interspecies hybridization in the ogataea polymorpha species complex.</title>
        <authorList>
            <person name="Hanson S.J."/>
            <person name="Cinneide E.O."/>
            <person name="Salzberg L.I."/>
            <person name="Wolfe K.H."/>
            <person name="McGowan J."/>
            <person name="Fitzpatrick D.A."/>
            <person name="Matlin K."/>
        </authorList>
    </citation>
    <scope>NUCLEOTIDE SEQUENCE [LARGE SCALE GENOMIC DNA]</scope>
    <source>
        <strain evidence="7">51-138</strain>
    </source>
</reference>
<feature type="transmembrane region" description="Helical" evidence="6">
    <location>
        <begin position="374"/>
        <end position="396"/>
    </location>
</feature>
<evidence type="ECO:0000256" key="1">
    <source>
        <dbReference type="ARBA" id="ARBA00004141"/>
    </source>
</evidence>
<comment type="subcellular location">
    <subcellularLocation>
        <location evidence="1">Membrane</location>
        <topology evidence="1">Multi-pass membrane protein</topology>
    </subcellularLocation>
</comment>
<feature type="transmembrane region" description="Helical" evidence="6">
    <location>
        <begin position="73"/>
        <end position="93"/>
    </location>
</feature>
<feature type="transmembrane region" description="Helical" evidence="6">
    <location>
        <begin position="129"/>
        <end position="149"/>
    </location>
</feature>
<dbReference type="InterPro" id="IPR037185">
    <property type="entry name" value="EmrE-like"/>
</dbReference>